<dbReference type="PANTHER" id="PTHR42973:SF13">
    <property type="entry name" value="FAD-BINDING PCMH-TYPE DOMAIN-CONTAINING PROTEIN"/>
    <property type="match status" value="1"/>
</dbReference>
<reference evidence="6" key="1">
    <citation type="journal article" date="2021" name="Mol. Plant Microbe Interact.">
        <title>Complete Genome Sequence of the Plant-Pathogenic Fungus Colletotrichum lupini.</title>
        <authorList>
            <person name="Baroncelli R."/>
            <person name="Pensec F."/>
            <person name="Da Lio D."/>
            <person name="Boufleur T."/>
            <person name="Vicente I."/>
            <person name="Sarrocco S."/>
            <person name="Picot A."/>
            <person name="Baraldi E."/>
            <person name="Sukno S."/>
            <person name="Thon M."/>
            <person name="Le Floch G."/>
        </authorList>
    </citation>
    <scope>NUCLEOTIDE SEQUENCE</scope>
    <source>
        <strain evidence="6">IMI 504893</strain>
    </source>
</reference>
<dbReference type="InterPro" id="IPR050416">
    <property type="entry name" value="FAD-linked_Oxidoreductase"/>
</dbReference>
<dbReference type="AlphaFoldDB" id="A0A9Q8SA82"/>
<evidence type="ECO:0000259" key="5">
    <source>
        <dbReference type="PROSITE" id="PS51387"/>
    </source>
</evidence>
<keyword evidence="2" id="KW-0285">Flavoprotein</keyword>
<proteinExistence type="inferred from homology"/>
<organism evidence="6 7">
    <name type="scientific">Colletotrichum lupini</name>
    <dbReference type="NCBI Taxonomy" id="145971"/>
    <lineage>
        <taxon>Eukaryota</taxon>
        <taxon>Fungi</taxon>
        <taxon>Dikarya</taxon>
        <taxon>Ascomycota</taxon>
        <taxon>Pezizomycotina</taxon>
        <taxon>Sordariomycetes</taxon>
        <taxon>Hypocreomycetidae</taxon>
        <taxon>Glomerellales</taxon>
        <taxon>Glomerellaceae</taxon>
        <taxon>Colletotrichum</taxon>
        <taxon>Colletotrichum acutatum species complex</taxon>
    </lineage>
</organism>
<accession>A0A9Q8SA82</accession>
<evidence type="ECO:0000256" key="3">
    <source>
        <dbReference type="ARBA" id="ARBA00022827"/>
    </source>
</evidence>
<sequence>MFPQHLAFHREVVWISEKHDIVVPSSLPITYATASSDPLDKRCHLKQHRGAPISTFTEGVQLDSNRIPEILIGKCSGKTHLTSATTLARLCITDFELLLLTLFVCLGLAICVESLSATCQQLSASTKIQQYQGIEIEYTQEQQNYCNLKPDCILVPTSAAEVSAIVTALLNNKEQFAVKSGGHNPNNYFASVQGGPLISTKGLKEVVYHKENNTVSVGPGNKWEEVHEALEGTGVTVVGGRIGNVGVGGYLLGGGLSFLSTQYGWASNNIVSAEMVLANGSVVTASNTSNSDLLAAIKGGGNAYGIVTRYNLQAHAIGQIWGGNLVFGGDKTDEILAAIRNFTENYHDPKAAIIATSELTVLNSVNIWIFFLFYDGPQPPSGVFDEFLDIQSSLNTCKTRSYTDLLKANNVFVLKGSVYTIATETTPLPPAAAGAKVMRSYYDHWYNTSAVKSGVAGIIASMAFQPIPKSLARISRERGGDLLDLDDGFDRIIFEFDYSYLFRLDDAAVDDTMVKLYTGMKSRVDGFVQDGTLPDAYRPLFMNDGYFRQDYWGRLKPEKRELAERVRASVDPEGLFHNRTGGFKL</sequence>
<gene>
    <name evidence="6" type="ORF">CLUP02_00052</name>
</gene>
<keyword evidence="4" id="KW-0560">Oxidoreductase</keyword>
<dbReference type="Pfam" id="PF01565">
    <property type="entry name" value="FAD_binding_4"/>
    <property type="match status" value="1"/>
</dbReference>
<dbReference type="Proteomes" id="UP000830671">
    <property type="component" value="Chromosome 1"/>
</dbReference>
<comment type="similarity">
    <text evidence="1">Belongs to the oxygen-dependent FAD-linked oxidoreductase family.</text>
</comment>
<dbReference type="GO" id="GO:0071949">
    <property type="term" value="F:FAD binding"/>
    <property type="evidence" value="ECO:0007669"/>
    <property type="project" value="InterPro"/>
</dbReference>
<name>A0A9Q8SA82_9PEZI</name>
<feature type="domain" description="FAD-binding PCMH-type" evidence="5">
    <location>
        <begin position="146"/>
        <end position="317"/>
    </location>
</feature>
<dbReference type="PROSITE" id="PS51387">
    <property type="entry name" value="FAD_PCMH"/>
    <property type="match status" value="1"/>
</dbReference>
<dbReference type="InterPro" id="IPR036318">
    <property type="entry name" value="FAD-bd_PCMH-like_sf"/>
</dbReference>
<dbReference type="Gene3D" id="3.30.465.10">
    <property type="match status" value="1"/>
</dbReference>
<dbReference type="RefSeq" id="XP_049135063.1">
    <property type="nucleotide sequence ID" value="XM_049279106.1"/>
</dbReference>
<dbReference type="InterPro" id="IPR016169">
    <property type="entry name" value="FAD-bd_PCMH_sub2"/>
</dbReference>
<dbReference type="InterPro" id="IPR006094">
    <property type="entry name" value="Oxid_FAD_bind_N"/>
</dbReference>
<keyword evidence="7" id="KW-1185">Reference proteome</keyword>
<dbReference type="InterPro" id="IPR016166">
    <property type="entry name" value="FAD-bd_PCMH"/>
</dbReference>
<dbReference type="GeneID" id="73334116"/>
<evidence type="ECO:0000313" key="7">
    <source>
        <dbReference type="Proteomes" id="UP000830671"/>
    </source>
</evidence>
<protein>
    <submittedName>
        <fullName evidence="6">FAD binding domain-containing protein</fullName>
    </submittedName>
</protein>
<dbReference type="GO" id="GO:0016491">
    <property type="term" value="F:oxidoreductase activity"/>
    <property type="evidence" value="ECO:0007669"/>
    <property type="project" value="UniProtKB-KW"/>
</dbReference>
<dbReference type="KEGG" id="clup:CLUP02_00052"/>
<keyword evidence="3" id="KW-0274">FAD</keyword>
<evidence type="ECO:0000313" key="6">
    <source>
        <dbReference type="EMBL" id="UQC73408.1"/>
    </source>
</evidence>
<dbReference type="SUPFAM" id="SSF56176">
    <property type="entry name" value="FAD-binding/transporter-associated domain-like"/>
    <property type="match status" value="1"/>
</dbReference>
<evidence type="ECO:0000256" key="1">
    <source>
        <dbReference type="ARBA" id="ARBA00005466"/>
    </source>
</evidence>
<dbReference type="PANTHER" id="PTHR42973">
    <property type="entry name" value="BINDING OXIDOREDUCTASE, PUTATIVE (AFU_ORTHOLOGUE AFUA_1G17690)-RELATED"/>
    <property type="match status" value="1"/>
</dbReference>
<dbReference type="EMBL" id="CP019471">
    <property type="protein sequence ID" value="UQC73408.1"/>
    <property type="molecule type" value="Genomic_DNA"/>
</dbReference>
<evidence type="ECO:0000256" key="4">
    <source>
        <dbReference type="ARBA" id="ARBA00023002"/>
    </source>
</evidence>
<evidence type="ECO:0000256" key="2">
    <source>
        <dbReference type="ARBA" id="ARBA00022630"/>
    </source>
</evidence>